<accession>A0A5P2UIF5</accession>
<dbReference type="InterPro" id="IPR036388">
    <property type="entry name" value="WH-like_DNA-bd_sf"/>
</dbReference>
<dbReference type="EMBL" id="CP023701">
    <property type="protein sequence ID" value="QEU78828.1"/>
    <property type="molecule type" value="Genomic_DNA"/>
</dbReference>
<dbReference type="Pfam" id="PF12802">
    <property type="entry name" value="MarR_2"/>
    <property type="match status" value="1"/>
</dbReference>
<dbReference type="InterPro" id="IPR000835">
    <property type="entry name" value="HTH_MarR-typ"/>
</dbReference>
<dbReference type="OrthoDB" id="4485201at2"/>
<reference evidence="2" key="1">
    <citation type="journal article" date="2014" name="Int. J. Syst. Evol. Microbiol.">
        <title>Complete genome sequence of Corynebacterium casei LMG S-19264T (=DSM 44701T), isolated from a smear-ripened cheese.</title>
        <authorList>
            <consortium name="US DOE Joint Genome Institute (JGI-PGF)"/>
            <person name="Walter F."/>
            <person name="Albersmeier A."/>
            <person name="Kalinowski J."/>
            <person name="Ruckert C."/>
        </authorList>
    </citation>
    <scope>NUCLEOTIDE SEQUENCE</scope>
    <source>
        <strain evidence="2">JCM 4834</strain>
    </source>
</reference>
<gene>
    <name evidence="3" type="ORF">CP968_11475</name>
    <name evidence="2" type="ORF">GCM10010371_15910</name>
</gene>
<dbReference type="InterPro" id="IPR039422">
    <property type="entry name" value="MarR/SlyA-like"/>
</dbReference>
<dbReference type="EMBL" id="BMVX01000005">
    <property type="protein sequence ID" value="GGZ57334.1"/>
    <property type="molecule type" value="Genomic_DNA"/>
</dbReference>
<evidence type="ECO:0000313" key="2">
    <source>
        <dbReference type="EMBL" id="GGZ57334.1"/>
    </source>
</evidence>
<dbReference type="Proteomes" id="UP000326831">
    <property type="component" value="Chromosome"/>
</dbReference>
<reference evidence="3 4" key="2">
    <citation type="submission" date="2017-09" db="EMBL/GenBank/DDBJ databases">
        <authorList>
            <person name="Lee N."/>
            <person name="Cho B.-K."/>
        </authorList>
    </citation>
    <scope>NUCLEOTIDE SEQUENCE [LARGE SCALE GENOMIC DNA]</scope>
    <source>
        <strain evidence="3 4">ATCC 27467</strain>
    </source>
</reference>
<keyword evidence="4" id="KW-1185">Reference proteome</keyword>
<feature type="domain" description="HTH marR-type" evidence="1">
    <location>
        <begin position="15"/>
        <end position="155"/>
    </location>
</feature>
<dbReference type="PANTHER" id="PTHR33164">
    <property type="entry name" value="TRANSCRIPTIONAL REGULATOR, MARR FAMILY"/>
    <property type="match status" value="1"/>
</dbReference>
<dbReference type="Proteomes" id="UP000634660">
    <property type="component" value="Unassembled WGS sequence"/>
</dbReference>
<dbReference type="SUPFAM" id="SSF46785">
    <property type="entry name" value="Winged helix' DNA-binding domain"/>
    <property type="match status" value="1"/>
</dbReference>
<evidence type="ECO:0000313" key="4">
    <source>
        <dbReference type="Proteomes" id="UP000326831"/>
    </source>
</evidence>
<dbReference type="PANTHER" id="PTHR33164:SF57">
    <property type="entry name" value="MARR-FAMILY TRANSCRIPTIONAL REGULATOR"/>
    <property type="match status" value="1"/>
</dbReference>
<evidence type="ECO:0000313" key="3">
    <source>
        <dbReference type="EMBL" id="QEU78828.1"/>
    </source>
</evidence>
<dbReference type="InterPro" id="IPR036390">
    <property type="entry name" value="WH_DNA-bd_sf"/>
</dbReference>
<organism evidence="3 4">
    <name type="scientific">Streptomyces subrutilus</name>
    <dbReference type="NCBI Taxonomy" id="36818"/>
    <lineage>
        <taxon>Bacteria</taxon>
        <taxon>Bacillati</taxon>
        <taxon>Actinomycetota</taxon>
        <taxon>Actinomycetes</taxon>
        <taxon>Kitasatosporales</taxon>
        <taxon>Streptomycetaceae</taxon>
        <taxon>Streptomyces</taxon>
    </lineage>
</organism>
<dbReference type="KEGG" id="ssub:CP968_11475"/>
<sequence length="172" mass="18677">MHANAPDGYPTAPPGEQALAALPRIAHLGNALAKGRVVEQAAETAGLSKDRPAITVLLALGGSDGPLRVGEIADRVQLAGPHVTRQVQALERRGLVRRIEDPHDKRARLIEATAQGREATDRYTASMIGWFTETISHWPEQDRAELGRLLTRLADDVLTRLKHTDDDQPPPA</sequence>
<dbReference type="PROSITE" id="PS50995">
    <property type="entry name" value="HTH_MARR_2"/>
    <property type="match status" value="1"/>
</dbReference>
<reference evidence="2" key="3">
    <citation type="submission" date="2020-09" db="EMBL/GenBank/DDBJ databases">
        <authorList>
            <person name="Sun Q."/>
            <person name="Ohkuma M."/>
        </authorList>
    </citation>
    <scope>NUCLEOTIDE SEQUENCE</scope>
    <source>
        <strain evidence="2">JCM 4834</strain>
    </source>
</reference>
<proteinExistence type="predicted"/>
<dbReference type="GO" id="GO:0003700">
    <property type="term" value="F:DNA-binding transcription factor activity"/>
    <property type="evidence" value="ECO:0007669"/>
    <property type="project" value="InterPro"/>
</dbReference>
<dbReference type="GO" id="GO:0006950">
    <property type="term" value="P:response to stress"/>
    <property type="evidence" value="ECO:0007669"/>
    <property type="project" value="TreeGrafter"/>
</dbReference>
<dbReference type="Gene3D" id="1.10.10.10">
    <property type="entry name" value="Winged helix-like DNA-binding domain superfamily/Winged helix DNA-binding domain"/>
    <property type="match status" value="1"/>
</dbReference>
<dbReference type="PRINTS" id="PR00598">
    <property type="entry name" value="HTHMARR"/>
</dbReference>
<dbReference type="AlphaFoldDB" id="A0A5P2UIF5"/>
<evidence type="ECO:0000259" key="1">
    <source>
        <dbReference type="PROSITE" id="PS50995"/>
    </source>
</evidence>
<dbReference type="SMART" id="SM00347">
    <property type="entry name" value="HTH_MARR"/>
    <property type="match status" value="1"/>
</dbReference>
<protein>
    <submittedName>
        <fullName evidence="3">MarR family transcriptional regulator</fullName>
    </submittedName>
</protein>
<dbReference type="RefSeq" id="WP_150517907.1">
    <property type="nucleotide sequence ID" value="NZ_BMVX01000005.1"/>
</dbReference>
<name>A0A5P2UIF5_9ACTN</name>